<dbReference type="STRING" id="61819.ENSACIP00000026138"/>
<dbReference type="AlphaFoldDB" id="A0A3Q0SWR5"/>
<keyword evidence="5" id="KW-1185">Reference proteome</keyword>
<dbReference type="GeneTree" id="ENSGT00950000183173"/>
<keyword evidence="1" id="KW-0863">Zinc-finger</keyword>
<dbReference type="InterPro" id="IPR005162">
    <property type="entry name" value="Retrotrans_gag_dom"/>
</dbReference>
<dbReference type="InterPro" id="IPR001878">
    <property type="entry name" value="Znf_CCHC"/>
</dbReference>
<evidence type="ECO:0000313" key="5">
    <source>
        <dbReference type="Proteomes" id="UP000261340"/>
    </source>
</evidence>
<dbReference type="InterPro" id="IPR036875">
    <property type="entry name" value="Znf_CCHC_sf"/>
</dbReference>
<dbReference type="PROSITE" id="PS50158">
    <property type="entry name" value="ZF_CCHC"/>
    <property type="match status" value="1"/>
</dbReference>
<dbReference type="Pfam" id="PF03732">
    <property type="entry name" value="Retrotrans_gag"/>
    <property type="match status" value="1"/>
</dbReference>
<accession>A0A3Q0SWR5</accession>
<evidence type="ECO:0000256" key="1">
    <source>
        <dbReference type="PROSITE-ProRule" id="PRU00047"/>
    </source>
</evidence>
<dbReference type="Gene3D" id="4.10.60.10">
    <property type="entry name" value="Zinc finger, CCHC-type"/>
    <property type="match status" value="1"/>
</dbReference>
<dbReference type="OMA" id="ILERHEH"/>
<evidence type="ECO:0000256" key="2">
    <source>
        <dbReference type="SAM" id="MobiDB-lite"/>
    </source>
</evidence>
<reference evidence="4" key="1">
    <citation type="submission" date="2025-08" db="UniProtKB">
        <authorList>
            <consortium name="Ensembl"/>
        </authorList>
    </citation>
    <scope>IDENTIFICATION</scope>
</reference>
<organism evidence="4 5">
    <name type="scientific">Amphilophus citrinellus</name>
    <name type="common">Midas cichlid</name>
    <name type="synonym">Cichlasoma citrinellum</name>
    <dbReference type="NCBI Taxonomy" id="61819"/>
    <lineage>
        <taxon>Eukaryota</taxon>
        <taxon>Metazoa</taxon>
        <taxon>Chordata</taxon>
        <taxon>Craniata</taxon>
        <taxon>Vertebrata</taxon>
        <taxon>Euteleostomi</taxon>
        <taxon>Actinopterygii</taxon>
        <taxon>Neopterygii</taxon>
        <taxon>Teleostei</taxon>
        <taxon>Neoteleostei</taxon>
        <taxon>Acanthomorphata</taxon>
        <taxon>Ovalentaria</taxon>
        <taxon>Cichlomorphae</taxon>
        <taxon>Cichliformes</taxon>
        <taxon>Cichlidae</taxon>
        <taxon>New World cichlids</taxon>
        <taxon>Cichlasomatinae</taxon>
        <taxon>Heroini</taxon>
        <taxon>Amphilophus</taxon>
    </lineage>
</organism>
<protein>
    <recommendedName>
        <fullName evidence="3">CCHC-type domain-containing protein</fullName>
    </recommendedName>
</protein>
<evidence type="ECO:0000313" key="4">
    <source>
        <dbReference type="Ensembl" id="ENSACIP00000026138.1"/>
    </source>
</evidence>
<dbReference type="GO" id="GO:0003676">
    <property type="term" value="F:nucleic acid binding"/>
    <property type="evidence" value="ECO:0007669"/>
    <property type="project" value="InterPro"/>
</dbReference>
<dbReference type="Proteomes" id="UP000261340">
    <property type="component" value="Unplaced"/>
</dbReference>
<dbReference type="PANTHER" id="PTHR15503:SF22">
    <property type="entry name" value="TRANSPOSON TY3-I GAG POLYPROTEIN"/>
    <property type="match status" value="1"/>
</dbReference>
<keyword evidence="1" id="KW-0479">Metal-binding</keyword>
<dbReference type="GO" id="GO:0008270">
    <property type="term" value="F:zinc ion binding"/>
    <property type="evidence" value="ECO:0007669"/>
    <property type="project" value="UniProtKB-KW"/>
</dbReference>
<name>A0A3Q0SWR5_AMPCI</name>
<feature type="region of interest" description="Disordered" evidence="2">
    <location>
        <begin position="281"/>
        <end position="310"/>
    </location>
</feature>
<keyword evidence="1" id="KW-0862">Zinc</keyword>
<dbReference type="PANTHER" id="PTHR15503">
    <property type="entry name" value="LDOC1 RELATED"/>
    <property type="match status" value="1"/>
</dbReference>
<proteinExistence type="predicted"/>
<reference evidence="4" key="2">
    <citation type="submission" date="2025-09" db="UniProtKB">
        <authorList>
            <consortium name="Ensembl"/>
        </authorList>
    </citation>
    <scope>IDENTIFICATION</scope>
</reference>
<sequence>MLLQLELTCSLTHLPFLPFSLWIPSSTSDLTTRSQLPPLDRTMALQEETLQRHEHMLRLISSQLGATTQQLAEMKGMLEATASRTPSAPLFSAPPQPQLLPGDLPGPAGPIERALPTPEPFHGDLGKCGGFLTQCLFVFQQQRTAFASDGTKIGFILGLLRGRALDWGHAVLQRDPGITYREFLSQFKEVFDKGSCPEAAVQKLINARQGKRSVADFSVDFRILAAEAGWEEKSLRGIFLNSLNDEIKYELATRDLPPSLGAVISLCIRLDDRLSTRRGLRNYNSHQASRRAAPADRDDTPEEGPEVAGTPVGLVEQPMQLGHSRLSAAERRRRMASGECLYCGLKGHFINSCPTRPKGAARR</sequence>
<feature type="domain" description="CCHC-type" evidence="3">
    <location>
        <begin position="340"/>
        <end position="354"/>
    </location>
</feature>
<dbReference type="SUPFAM" id="SSF57756">
    <property type="entry name" value="Retrovirus zinc finger-like domains"/>
    <property type="match status" value="1"/>
</dbReference>
<dbReference type="Ensembl" id="ENSACIT00000026826.1">
    <property type="protein sequence ID" value="ENSACIP00000026138.1"/>
    <property type="gene ID" value="ENSACIG00000020261.1"/>
</dbReference>
<dbReference type="InterPro" id="IPR032567">
    <property type="entry name" value="RTL1-rel"/>
</dbReference>
<evidence type="ECO:0000259" key="3">
    <source>
        <dbReference type="PROSITE" id="PS50158"/>
    </source>
</evidence>